<keyword evidence="4" id="KW-1185">Reference proteome</keyword>
<dbReference type="Pfam" id="PF25547">
    <property type="entry name" value="WXG100_2"/>
    <property type="match status" value="1"/>
</dbReference>
<dbReference type="AlphaFoldDB" id="A0A5Q3QFA1"/>
<name>A0A5Q3QFA1_9PSEU</name>
<feature type="domain" description="Outer membrane channel protein CpnT-like N-terminal" evidence="2">
    <location>
        <begin position="5"/>
        <end position="150"/>
    </location>
</feature>
<protein>
    <recommendedName>
        <fullName evidence="2">Outer membrane channel protein CpnT-like N-terminal domain-containing protein</fullName>
    </recommendedName>
</protein>
<dbReference type="SUPFAM" id="SSF140453">
    <property type="entry name" value="EsxAB dimer-like"/>
    <property type="match status" value="1"/>
</dbReference>
<dbReference type="InterPro" id="IPR057746">
    <property type="entry name" value="CpnT-like_N"/>
</dbReference>
<gene>
    <name evidence="3" type="ORF">GIY23_08145</name>
</gene>
<feature type="compositionally biased region" description="Polar residues" evidence="1">
    <location>
        <begin position="329"/>
        <end position="339"/>
    </location>
</feature>
<dbReference type="KEGG" id="sace:GIY23_08145"/>
<evidence type="ECO:0000259" key="2">
    <source>
        <dbReference type="Pfam" id="PF25547"/>
    </source>
</evidence>
<reference evidence="4" key="1">
    <citation type="submission" date="2019-11" db="EMBL/GenBank/DDBJ databases">
        <title>The complete genome sequence of Saccharopolyspora sp. E2A.</title>
        <authorList>
            <person name="Zhang G."/>
        </authorList>
    </citation>
    <scope>NUCLEOTIDE SEQUENCE [LARGE SCALE GENOMIC DNA]</scope>
    <source>
        <strain evidence="4">E2A</strain>
    </source>
</reference>
<dbReference type="EMBL" id="CP045929">
    <property type="protein sequence ID" value="QGK69497.1"/>
    <property type="molecule type" value="Genomic_DNA"/>
</dbReference>
<dbReference type="Proteomes" id="UP000371041">
    <property type="component" value="Chromosome"/>
</dbReference>
<proteinExistence type="predicted"/>
<evidence type="ECO:0000313" key="3">
    <source>
        <dbReference type="EMBL" id="QGK69497.1"/>
    </source>
</evidence>
<accession>A0A5Q3QFA1</accession>
<feature type="region of interest" description="Disordered" evidence="1">
    <location>
        <begin position="325"/>
        <end position="381"/>
    </location>
</feature>
<dbReference type="Gene3D" id="1.10.287.1060">
    <property type="entry name" value="ESAT-6-like"/>
    <property type="match status" value="1"/>
</dbReference>
<dbReference type="InterPro" id="IPR036689">
    <property type="entry name" value="ESAT-6-like_sf"/>
</dbReference>
<evidence type="ECO:0000313" key="4">
    <source>
        <dbReference type="Proteomes" id="UP000371041"/>
    </source>
</evidence>
<organism evidence="3 4">
    <name type="scientific">Allosaccharopolyspora coralli</name>
    <dbReference type="NCBI Taxonomy" id="2665642"/>
    <lineage>
        <taxon>Bacteria</taxon>
        <taxon>Bacillati</taxon>
        <taxon>Actinomycetota</taxon>
        <taxon>Actinomycetes</taxon>
        <taxon>Pseudonocardiales</taxon>
        <taxon>Pseudonocardiaceae</taxon>
        <taxon>Allosaccharopolyspora</taxon>
    </lineage>
</organism>
<sequence length="381" mass="38518">MTIEIPGAVQWLVPIVVGTDWPEGDEDALRRMAEAWTTAASDIESVLDDTDAAVQAALGCMQGQTADAFTKFGQDLTSGDSSPLEQLRKLCEGLGEGCDSAALEVEYTKLSIIAALVILAAQIAAMVASAAATFGASTAGIPIAQAATQVTVRTIFQQLLTKIAQNVLVNVGINVGVDTLIQGAQVMEGNRALTEWDGGKTWSAAKSGAAAGLASGVVDGLGGAALPKGTNSFTEAAAYGAGKGALSGSLGNVINSKLQGGEITDESVTSGAVTGAVGGALGGMQERHAGLDQTWNHDGAGPDYVSGGNTQGWRYQTEEGAVVGANVDSPYSSGPNSGNIGWLPDGGSPNSVNVEAGSHDTTDQATVDEQSELDLPDGSSY</sequence>
<evidence type="ECO:0000256" key="1">
    <source>
        <dbReference type="SAM" id="MobiDB-lite"/>
    </source>
</evidence>
<dbReference type="RefSeq" id="WP_154076092.1">
    <property type="nucleotide sequence ID" value="NZ_CP045929.1"/>
</dbReference>
<feature type="region of interest" description="Disordered" evidence="1">
    <location>
        <begin position="292"/>
        <end position="312"/>
    </location>
</feature>